<dbReference type="RefSeq" id="WP_248957114.1">
    <property type="nucleotide sequence ID" value="NZ_JAKIKU010000029.1"/>
</dbReference>
<sequence length="289" mass="33161">MASIKPKTNAEELIDLGNNLIIYLRESSGLLKPDPFYVKKMKDNAEKNKEGDYAVYWCILSLLESINSNYDKAKVFYDNAFRVDVNRHDLRPNYIALLFKLSKFEDVFEQGISHLKVDNSCEYTFSKIIRSSYFTLNTDSLKEAIRLFEPKSAVSKEVKSEGVEAVESILSLARDIESIGVSPTDYTTFMSFLNKFNSKKSHEEAKIRFSIEDRFDQFIRVESFLTINSKQAVDLNAEFDSVFIEYALNNDCLSSLGSFVTYFKSCEDIDDGRENPHAVYARKNKSMVV</sequence>
<comment type="caution">
    <text evidence="1">The sequence shown here is derived from an EMBL/GenBank/DDBJ whole genome shotgun (WGS) entry which is preliminary data.</text>
</comment>
<gene>
    <name evidence="1" type="ORF">L2737_22025</name>
</gene>
<organism evidence="1 2">
    <name type="scientific">Shewanella electrodiphila</name>
    <dbReference type="NCBI Taxonomy" id="934143"/>
    <lineage>
        <taxon>Bacteria</taxon>
        <taxon>Pseudomonadati</taxon>
        <taxon>Pseudomonadota</taxon>
        <taxon>Gammaproteobacteria</taxon>
        <taxon>Alteromonadales</taxon>
        <taxon>Shewanellaceae</taxon>
        <taxon>Shewanella</taxon>
    </lineage>
</organism>
<dbReference type="EMBL" id="JAKIKU010000029">
    <property type="protein sequence ID" value="MCL1047976.1"/>
    <property type="molecule type" value="Genomic_DNA"/>
</dbReference>
<protein>
    <submittedName>
        <fullName evidence="1">Uncharacterized protein</fullName>
    </submittedName>
</protein>
<evidence type="ECO:0000313" key="2">
    <source>
        <dbReference type="Proteomes" id="UP001202134"/>
    </source>
</evidence>
<name>A0ABT0KVY1_9GAMM</name>
<accession>A0ABT0KVY1</accession>
<reference evidence="1 2" key="1">
    <citation type="submission" date="2022-01" db="EMBL/GenBank/DDBJ databases">
        <title>Whole genome-based taxonomy of the Shewanellaceae.</title>
        <authorList>
            <person name="Martin-Rodriguez A.J."/>
        </authorList>
    </citation>
    <scope>NUCLEOTIDE SEQUENCE [LARGE SCALE GENOMIC DNA]</scope>
    <source>
        <strain evidence="1 2">DSM 24955</strain>
    </source>
</reference>
<evidence type="ECO:0000313" key="1">
    <source>
        <dbReference type="EMBL" id="MCL1047976.1"/>
    </source>
</evidence>
<dbReference type="Proteomes" id="UP001202134">
    <property type="component" value="Unassembled WGS sequence"/>
</dbReference>
<proteinExistence type="predicted"/>
<keyword evidence="2" id="KW-1185">Reference proteome</keyword>